<sequence>MTGTAQAPPPGRCGEQTPPAAERTLNRTLAGAPADGLPVSRDMSAPAVRHRTAGPARKPAAPAGKPAAPAQKPAGSV</sequence>
<dbReference type="Proteomes" id="UP000484988">
    <property type="component" value="Unassembled WGS sequence"/>
</dbReference>
<keyword evidence="3" id="KW-1185">Reference proteome</keyword>
<evidence type="ECO:0000256" key="1">
    <source>
        <dbReference type="SAM" id="MobiDB-lite"/>
    </source>
</evidence>
<accession>A0A6A0ARS9</accession>
<feature type="compositionally biased region" description="Low complexity" evidence="1">
    <location>
        <begin position="53"/>
        <end position="77"/>
    </location>
</feature>
<dbReference type="EMBL" id="BLLG01000004">
    <property type="protein sequence ID" value="GFH35649.1"/>
    <property type="molecule type" value="Genomic_DNA"/>
</dbReference>
<protein>
    <submittedName>
        <fullName evidence="2">Uncharacterized protein</fullName>
    </submittedName>
</protein>
<evidence type="ECO:0000313" key="3">
    <source>
        <dbReference type="Proteomes" id="UP000484988"/>
    </source>
</evidence>
<evidence type="ECO:0000313" key="2">
    <source>
        <dbReference type="EMBL" id="GFH35649.1"/>
    </source>
</evidence>
<comment type="caution">
    <text evidence="2">The sequence shown here is derived from an EMBL/GenBank/DDBJ whole genome shotgun (WGS) entry which is preliminary data.</text>
</comment>
<gene>
    <name evidence="2" type="ORF">SCWH03_18700</name>
</gene>
<reference evidence="2 3" key="1">
    <citation type="submission" date="2020-02" db="EMBL/GenBank/DDBJ databases">
        <title>Whole Genome Shotgun Sequence of Streptomyces sp. strain CWH03.</title>
        <authorList>
            <person name="Dohra H."/>
            <person name="Kodani S."/>
            <person name="Yamamura H."/>
        </authorList>
    </citation>
    <scope>NUCLEOTIDE SEQUENCE [LARGE SCALE GENOMIC DNA]</scope>
    <source>
        <strain evidence="2 3">CWH03</strain>
    </source>
</reference>
<feature type="region of interest" description="Disordered" evidence="1">
    <location>
        <begin position="1"/>
        <end position="77"/>
    </location>
</feature>
<organism evidence="2 3">
    <name type="scientific">Streptomyces pacificus</name>
    <dbReference type="NCBI Taxonomy" id="2705029"/>
    <lineage>
        <taxon>Bacteria</taxon>
        <taxon>Bacillati</taxon>
        <taxon>Actinomycetota</taxon>
        <taxon>Actinomycetes</taxon>
        <taxon>Kitasatosporales</taxon>
        <taxon>Streptomycetaceae</taxon>
        <taxon>Streptomyces</taxon>
    </lineage>
</organism>
<name>A0A6A0ARS9_9ACTN</name>
<dbReference type="AlphaFoldDB" id="A0A6A0ARS9"/>
<proteinExistence type="predicted"/>